<dbReference type="InParanoid" id="A0A0C3EX00"/>
<keyword evidence="2" id="KW-1185">Reference proteome</keyword>
<protein>
    <submittedName>
        <fullName evidence="1">Uncharacterized protein</fullName>
    </submittedName>
</protein>
<sequence length="67" mass="7531">MNKTQVIASPQAFHVPHLIFLHISCVGHLQLELLPYYIDPGEGDAKVGYWVELKTVPSSDAGRWDKL</sequence>
<proteinExistence type="predicted"/>
<organism evidence="1 2">
    <name type="scientific">Piloderma croceum (strain F 1598)</name>
    <dbReference type="NCBI Taxonomy" id="765440"/>
    <lineage>
        <taxon>Eukaryota</taxon>
        <taxon>Fungi</taxon>
        <taxon>Dikarya</taxon>
        <taxon>Basidiomycota</taxon>
        <taxon>Agaricomycotina</taxon>
        <taxon>Agaricomycetes</taxon>
        <taxon>Agaricomycetidae</taxon>
        <taxon>Atheliales</taxon>
        <taxon>Atheliaceae</taxon>
        <taxon>Piloderma</taxon>
    </lineage>
</organism>
<reference evidence="1 2" key="1">
    <citation type="submission" date="2014-04" db="EMBL/GenBank/DDBJ databases">
        <authorList>
            <consortium name="DOE Joint Genome Institute"/>
            <person name="Kuo A."/>
            <person name="Tarkka M."/>
            <person name="Buscot F."/>
            <person name="Kohler A."/>
            <person name="Nagy L.G."/>
            <person name="Floudas D."/>
            <person name="Copeland A."/>
            <person name="Barry K.W."/>
            <person name="Cichocki N."/>
            <person name="Veneault-Fourrey C."/>
            <person name="LaButti K."/>
            <person name="Lindquist E.A."/>
            <person name="Lipzen A."/>
            <person name="Lundell T."/>
            <person name="Morin E."/>
            <person name="Murat C."/>
            <person name="Sun H."/>
            <person name="Tunlid A."/>
            <person name="Henrissat B."/>
            <person name="Grigoriev I.V."/>
            <person name="Hibbett D.S."/>
            <person name="Martin F."/>
            <person name="Nordberg H.P."/>
            <person name="Cantor M.N."/>
            <person name="Hua S.X."/>
        </authorList>
    </citation>
    <scope>NUCLEOTIDE SEQUENCE [LARGE SCALE GENOMIC DNA]</scope>
    <source>
        <strain evidence="1 2">F 1598</strain>
    </source>
</reference>
<accession>A0A0C3EX00</accession>
<name>A0A0C3EX00_PILCF</name>
<evidence type="ECO:0000313" key="1">
    <source>
        <dbReference type="EMBL" id="KIM77050.1"/>
    </source>
</evidence>
<dbReference type="AlphaFoldDB" id="A0A0C3EX00"/>
<gene>
    <name evidence="1" type="ORF">PILCRDRAFT_825809</name>
</gene>
<dbReference type="HOGENOM" id="CLU_2813301_0_0_1"/>
<evidence type="ECO:0000313" key="2">
    <source>
        <dbReference type="Proteomes" id="UP000054166"/>
    </source>
</evidence>
<reference evidence="2" key="2">
    <citation type="submission" date="2015-01" db="EMBL/GenBank/DDBJ databases">
        <title>Evolutionary Origins and Diversification of the Mycorrhizal Mutualists.</title>
        <authorList>
            <consortium name="DOE Joint Genome Institute"/>
            <consortium name="Mycorrhizal Genomics Consortium"/>
            <person name="Kohler A."/>
            <person name="Kuo A."/>
            <person name="Nagy L.G."/>
            <person name="Floudas D."/>
            <person name="Copeland A."/>
            <person name="Barry K.W."/>
            <person name="Cichocki N."/>
            <person name="Veneault-Fourrey C."/>
            <person name="LaButti K."/>
            <person name="Lindquist E.A."/>
            <person name="Lipzen A."/>
            <person name="Lundell T."/>
            <person name="Morin E."/>
            <person name="Murat C."/>
            <person name="Riley R."/>
            <person name="Ohm R."/>
            <person name="Sun H."/>
            <person name="Tunlid A."/>
            <person name="Henrissat B."/>
            <person name="Grigoriev I.V."/>
            <person name="Hibbett D.S."/>
            <person name="Martin F."/>
        </authorList>
    </citation>
    <scope>NUCLEOTIDE SEQUENCE [LARGE SCALE GENOMIC DNA]</scope>
    <source>
        <strain evidence="2">F 1598</strain>
    </source>
</reference>
<dbReference type="EMBL" id="KN833029">
    <property type="protein sequence ID" value="KIM77050.1"/>
    <property type="molecule type" value="Genomic_DNA"/>
</dbReference>
<dbReference type="Proteomes" id="UP000054166">
    <property type="component" value="Unassembled WGS sequence"/>
</dbReference>